<dbReference type="Pfam" id="PF13649">
    <property type="entry name" value="Methyltransf_25"/>
    <property type="match status" value="1"/>
</dbReference>
<evidence type="ECO:0000313" key="3">
    <source>
        <dbReference type="Proteomes" id="UP001152604"/>
    </source>
</evidence>
<evidence type="ECO:0000313" key="2">
    <source>
        <dbReference type="EMBL" id="CAH2406595.1"/>
    </source>
</evidence>
<gene>
    <name evidence="2" type="ORF">MES4922_530005</name>
</gene>
<organism evidence="2 3">
    <name type="scientific">Mesorhizobium ventifaucium</name>
    <dbReference type="NCBI Taxonomy" id="666020"/>
    <lineage>
        <taxon>Bacteria</taxon>
        <taxon>Pseudomonadati</taxon>
        <taxon>Pseudomonadota</taxon>
        <taxon>Alphaproteobacteria</taxon>
        <taxon>Hyphomicrobiales</taxon>
        <taxon>Phyllobacteriaceae</taxon>
        <taxon>Mesorhizobium</taxon>
    </lineage>
</organism>
<dbReference type="EMBL" id="CAKXZS010000049">
    <property type="protein sequence ID" value="CAH2406595.1"/>
    <property type="molecule type" value="Genomic_DNA"/>
</dbReference>
<feature type="domain" description="Methyltransferase" evidence="1">
    <location>
        <begin position="36"/>
        <end position="132"/>
    </location>
</feature>
<sequence length="376" mass="41299">MSSSVLQEHLGYVGDSVRLEQFKSAVAQVVKHGDYITDLGCGTGILGLLCLQAGASRVYAIDSTAMIEVARESFVRAGWGGQAIFMGDYSPRANLPERVDVVICDQVGYFGFDAGIIEYLADARRRFLKPGGALIPARLRLQLAAVESETSYGLADGWRREGVPSEFHWVGQYAVNTKYAVNLQREELLGAPAELGGIDLREDNPDFFSWDAELRIERDGVMHGLGGWFDCELAEGVWLTNSPLADRPIKRSQAFLPIGEAVEVKSGDVVRARVMARPTDSVIAWEVEIASGGRKFSHSTWQGELRTPAEIITRNPAHVPRPNCQGQARMIVLGLCDGQRTVRQVEEAVLREHPGLFPSVEETARFVAQVLGKDTE</sequence>
<dbReference type="Gene3D" id="3.40.50.150">
    <property type="entry name" value="Vaccinia Virus protein VP39"/>
    <property type="match status" value="1"/>
</dbReference>
<dbReference type="PANTHER" id="PTHR11006:SF4">
    <property type="entry name" value="PROTEIN ARGININE N-METHYLTRANSFERASE 7"/>
    <property type="match status" value="1"/>
</dbReference>
<proteinExistence type="predicted"/>
<dbReference type="Gene3D" id="2.70.160.11">
    <property type="entry name" value="Hnrnp arginine n-methyltransferase1"/>
    <property type="match status" value="1"/>
</dbReference>
<dbReference type="InterPro" id="IPR041698">
    <property type="entry name" value="Methyltransf_25"/>
</dbReference>
<accession>A0ABM9EBL5</accession>
<dbReference type="Proteomes" id="UP001152604">
    <property type="component" value="Unassembled WGS sequence"/>
</dbReference>
<dbReference type="CDD" id="cd02440">
    <property type="entry name" value="AdoMet_MTases"/>
    <property type="match status" value="1"/>
</dbReference>
<protein>
    <submittedName>
        <fullName evidence="2">Methyltransf_25 domain-containing protein</fullName>
    </submittedName>
</protein>
<dbReference type="PANTHER" id="PTHR11006">
    <property type="entry name" value="PROTEIN ARGININE N-METHYLTRANSFERASE"/>
    <property type="match status" value="1"/>
</dbReference>
<dbReference type="SUPFAM" id="SSF53335">
    <property type="entry name" value="S-adenosyl-L-methionine-dependent methyltransferases"/>
    <property type="match status" value="1"/>
</dbReference>
<evidence type="ECO:0000259" key="1">
    <source>
        <dbReference type="Pfam" id="PF13649"/>
    </source>
</evidence>
<dbReference type="InterPro" id="IPR029063">
    <property type="entry name" value="SAM-dependent_MTases_sf"/>
</dbReference>
<reference evidence="2" key="1">
    <citation type="submission" date="2022-03" db="EMBL/GenBank/DDBJ databases">
        <authorList>
            <person name="Brunel B."/>
        </authorList>
    </citation>
    <scope>NUCLEOTIDE SEQUENCE</scope>
    <source>
        <strain evidence="2">STM4922sample</strain>
    </source>
</reference>
<dbReference type="InterPro" id="IPR025799">
    <property type="entry name" value="Arg_MeTrfase"/>
</dbReference>
<keyword evidence="3" id="KW-1185">Reference proteome</keyword>
<comment type="caution">
    <text evidence="2">The sequence shown here is derived from an EMBL/GenBank/DDBJ whole genome shotgun (WGS) entry which is preliminary data.</text>
</comment>
<name>A0ABM9EBL5_9HYPH</name>
<dbReference type="RefSeq" id="WP_254027638.1">
    <property type="nucleotide sequence ID" value="NZ_CAKXZS010000049.1"/>
</dbReference>